<feature type="transmembrane region" description="Helical" evidence="11">
    <location>
        <begin position="20"/>
        <end position="41"/>
    </location>
</feature>
<keyword evidence="7 11" id="KW-1133">Transmembrane helix</keyword>
<keyword evidence="14" id="KW-1185">Reference proteome</keyword>
<gene>
    <name evidence="13" type="ORF">CP967_06110</name>
</gene>
<keyword evidence="5 11" id="KW-0812">Transmembrane</keyword>
<evidence type="ECO:0000256" key="10">
    <source>
        <dbReference type="ARBA" id="ARBA00039918"/>
    </source>
</evidence>
<dbReference type="PANTHER" id="PTHR43045:SF1">
    <property type="entry name" value="SHIKIMATE TRANSPORTER"/>
    <property type="match status" value="1"/>
</dbReference>
<feature type="transmembrane region" description="Helical" evidence="11">
    <location>
        <begin position="380"/>
        <end position="401"/>
    </location>
</feature>
<evidence type="ECO:0000256" key="5">
    <source>
        <dbReference type="ARBA" id="ARBA00022692"/>
    </source>
</evidence>
<proteinExistence type="inferred from homology"/>
<keyword evidence="3" id="KW-0813">Transport</keyword>
<feature type="transmembrane region" description="Helical" evidence="11">
    <location>
        <begin position="53"/>
        <end position="76"/>
    </location>
</feature>
<dbReference type="SUPFAM" id="SSF103473">
    <property type="entry name" value="MFS general substrate transporter"/>
    <property type="match status" value="1"/>
</dbReference>
<evidence type="ECO:0000256" key="1">
    <source>
        <dbReference type="ARBA" id="ARBA00004651"/>
    </source>
</evidence>
<dbReference type="InterPro" id="IPR005828">
    <property type="entry name" value="MFS_sugar_transport-like"/>
</dbReference>
<dbReference type="AlphaFoldDB" id="A0A5J6F9C7"/>
<dbReference type="RefSeq" id="WP_150486963.1">
    <property type="nucleotide sequence ID" value="NZ_BMUV01000014.1"/>
</dbReference>
<feature type="transmembrane region" description="Helical" evidence="11">
    <location>
        <begin position="153"/>
        <end position="178"/>
    </location>
</feature>
<dbReference type="InterPro" id="IPR020846">
    <property type="entry name" value="MFS_dom"/>
</dbReference>
<dbReference type="GO" id="GO:0005886">
    <property type="term" value="C:plasma membrane"/>
    <property type="evidence" value="ECO:0007669"/>
    <property type="project" value="UniProtKB-SubCell"/>
</dbReference>
<comment type="subcellular location">
    <subcellularLocation>
        <location evidence="1">Cell membrane</location>
        <topology evidence="1">Multi-pass membrane protein</topology>
    </subcellularLocation>
</comment>
<keyword evidence="6" id="KW-0769">Symport</keyword>
<dbReference type="InterPro" id="IPR036259">
    <property type="entry name" value="MFS_trans_sf"/>
</dbReference>
<evidence type="ECO:0000259" key="12">
    <source>
        <dbReference type="PROSITE" id="PS50850"/>
    </source>
</evidence>
<dbReference type="KEGG" id="snk:CP967_06110"/>
<dbReference type="OrthoDB" id="9066401at2"/>
<evidence type="ECO:0000256" key="6">
    <source>
        <dbReference type="ARBA" id="ARBA00022847"/>
    </source>
</evidence>
<dbReference type="EMBL" id="CP023702">
    <property type="protein sequence ID" value="QEU71595.1"/>
    <property type="molecule type" value="Genomic_DNA"/>
</dbReference>
<comment type="similarity">
    <text evidence="2">Belongs to the major facilitator superfamily. Metabolite:H+ Symporter (MHS) family (TC 2.A.1.6) family.</text>
</comment>
<reference evidence="13 14" key="1">
    <citation type="submission" date="2017-09" db="EMBL/GenBank/DDBJ databases">
        <authorList>
            <person name="Lee N."/>
            <person name="Cho B.-K."/>
        </authorList>
    </citation>
    <scope>NUCLEOTIDE SEQUENCE [LARGE SCALE GENOMIC DNA]</scope>
    <source>
        <strain evidence="13 14">ATCC 12769</strain>
    </source>
</reference>
<feature type="transmembrane region" description="Helical" evidence="11">
    <location>
        <begin position="286"/>
        <end position="306"/>
    </location>
</feature>
<evidence type="ECO:0000256" key="7">
    <source>
        <dbReference type="ARBA" id="ARBA00022989"/>
    </source>
</evidence>
<accession>A0A5J6F9C7</accession>
<evidence type="ECO:0000256" key="9">
    <source>
        <dbReference type="ARBA" id="ARBA00037295"/>
    </source>
</evidence>
<dbReference type="Gene3D" id="1.20.1250.20">
    <property type="entry name" value="MFS general substrate transporter like domains"/>
    <property type="match status" value="2"/>
</dbReference>
<dbReference type="PROSITE" id="PS50850">
    <property type="entry name" value="MFS"/>
    <property type="match status" value="1"/>
</dbReference>
<feature type="transmembrane region" description="Helical" evidence="11">
    <location>
        <begin position="315"/>
        <end position="334"/>
    </location>
</feature>
<feature type="transmembrane region" description="Helical" evidence="11">
    <location>
        <begin position="413"/>
        <end position="430"/>
    </location>
</feature>
<dbReference type="CDD" id="cd17369">
    <property type="entry name" value="MFS_ShiA_like"/>
    <property type="match status" value="1"/>
</dbReference>
<evidence type="ECO:0000313" key="14">
    <source>
        <dbReference type="Proteomes" id="UP000326178"/>
    </source>
</evidence>
<evidence type="ECO:0000256" key="4">
    <source>
        <dbReference type="ARBA" id="ARBA00022475"/>
    </source>
</evidence>
<evidence type="ECO:0000256" key="8">
    <source>
        <dbReference type="ARBA" id="ARBA00023136"/>
    </source>
</evidence>
<dbReference type="PANTHER" id="PTHR43045">
    <property type="entry name" value="SHIKIMATE TRANSPORTER"/>
    <property type="match status" value="1"/>
</dbReference>
<evidence type="ECO:0000256" key="3">
    <source>
        <dbReference type="ARBA" id="ARBA00022448"/>
    </source>
</evidence>
<dbReference type="FunFam" id="1.20.1250.20:FF:000001">
    <property type="entry name" value="Dicarboxylate MFS transporter"/>
    <property type="match status" value="1"/>
</dbReference>
<feature type="transmembrane region" description="Helical" evidence="11">
    <location>
        <begin position="184"/>
        <end position="206"/>
    </location>
</feature>
<feature type="transmembrane region" description="Helical" evidence="11">
    <location>
        <begin position="88"/>
        <end position="106"/>
    </location>
</feature>
<evidence type="ECO:0000313" key="13">
    <source>
        <dbReference type="EMBL" id="QEU71595.1"/>
    </source>
</evidence>
<dbReference type="Proteomes" id="UP000326178">
    <property type="component" value="Chromosome"/>
</dbReference>
<protein>
    <recommendedName>
        <fullName evidence="10">Putative proline/betaine transporter</fullName>
    </recommendedName>
</protein>
<organism evidence="13 14">
    <name type="scientific">Streptomyces nitrosporeus</name>
    <dbReference type="NCBI Taxonomy" id="28894"/>
    <lineage>
        <taxon>Bacteria</taxon>
        <taxon>Bacillati</taxon>
        <taxon>Actinomycetota</taxon>
        <taxon>Actinomycetes</taxon>
        <taxon>Kitasatosporales</taxon>
        <taxon>Streptomycetaceae</taxon>
        <taxon>Streptomyces</taxon>
    </lineage>
</organism>
<comment type="function">
    <text evidence="9">May be a proton symporter involved in the uptake of osmolytes such as proline and glycine betaine.</text>
</comment>
<dbReference type="Pfam" id="PF00083">
    <property type="entry name" value="Sugar_tr"/>
    <property type="match status" value="1"/>
</dbReference>
<name>A0A5J6F9C7_9ACTN</name>
<keyword evidence="8 11" id="KW-0472">Membrane</keyword>
<evidence type="ECO:0000256" key="2">
    <source>
        <dbReference type="ARBA" id="ARBA00008240"/>
    </source>
</evidence>
<feature type="transmembrane region" description="Helical" evidence="11">
    <location>
        <begin position="112"/>
        <end position="132"/>
    </location>
</feature>
<dbReference type="GO" id="GO:0015293">
    <property type="term" value="F:symporter activity"/>
    <property type="evidence" value="ECO:0007669"/>
    <property type="project" value="UniProtKB-KW"/>
</dbReference>
<sequence length="458" mass="47731">MSLNDAARRVESRRIALSSFVGSAIEFYDFLLYGAAASLVFNELFFTDLNPLAGTVAAFGTLAVGYVARPLGGIVFGHFGDRVGRKSMLVLTMTLMAFASFAIGLLPTYEAIGIWAPLLLVACRLVQGIAVGGEWGGAALMAMEHASAGRRGLMASFANMGGPAGAVLATAVFAAFSALPEDDFLAWGWRVPFLLSLLLMAIGLFIRMKVTESPVFAEAQRRAAREAAGRNAVKQEAPLLTVLRRYRKNIVLSCLGGCAALVLQSLLATFMLTYATGVGFERSTVLLAQTVSSALHIFTIPAFALLSDRVGRRPVMITGALVTAAAAFPLFALVNSGSVALLFAAYIIGNPILQASMYGPMAAFVSEMFGTRARYTGASLGYQLASTLGAGTAPLIASSLLAGPGGGTGSAPVSVYLIGVCLISAAAIALTRESHRADITDAVPDAGRTARLPEAAAR</sequence>
<feature type="transmembrane region" description="Helical" evidence="11">
    <location>
        <begin position="340"/>
        <end position="359"/>
    </location>
</feature>
<evidence type="ECO:0000256" key="11">
    <source>
        <dbReference type="SAM" id="Phobius"/>
    </source>
</evidence>
<keyword evidence="4" id="KW-1003">Cell membrane</keyword>
<feature type="transmembrane region" description="Helical" evidence="11">
    <location>
        <begin position="250"/>
        <end position="274"/>
    </location>
</feature>
<feature type="domain" description="Major facilitator superfamily (MFS) profile" evidence="12">
    <location>
        <begin position="15"/>
        <end position="436"/>
    </location>
</feature>